<keyword evidence="6 7" id="KW-0472">Membrane</keyword>
<dbReference type="PANTHER" id="PTHR42718:SF46">
    <property type="entry name" value="BLR6921 PROTEIN"/>
    <property type="match status" value="1"/>
</dbReference>
<feature type="transmembrane region" description="Helical" evidence="7">
    <location>
        <begin position="40"/>
        <end position="58"/>
    </location>
</feature>
<evidence type="ECO:0000256" key="3">
    <source>
        <dbReference type="ARBA" id="ARBA00022475"/>
    </source>
</evidence>
<evidence type="ECO:0000256" key="5">
    <source>
        <dbReference type="ARBA" id="ARBA00022989"/>
    </source>
</evidence>
<feature type="transmembrane region" description="Helical" evidence="7">
    <location>
        <begin position="298"/>
        <end position="322"/>
    </location>
</feature>
<comment type="caution">
    <text evidence="9">The sequence shown here is derived from an EMBL/GenBank/DDBJ whole genome shotgun (WGS) entry which is preliminary data.</text>
</comment>
<evidence type="ECO:0000256" key="1">
    <source>
        <dbReference type="ARBA" id="ARBA00004651"/>
    </source>
</evidence>
<evidence type="ECO:0000256" key="2">
    <source>
        <dbReference type="ARBA" id="ARBA00022448"/>
    </source>
</evidence>
<reference evidence="9 10" key="1">
    <citation type="submission" date="2021-01" db="EMBL/GenBank/DDBJ databases">
        <title>Whole genome shotgun sequence of Actinoplanes humidus NBRC 14915.</title>
        <authorList>
            <person name="Komaki H."/>
            <person name="Tamura T."/>
        </authorList>
    </citation>
    <scope>NUCLEOTIDE SEQUENCE [LARGE SCALE GENOMIC DNA]</scope>
    <source>
        <strain evidence="9 10">NBRC 14915</strain>
    </source>
</reference>
<feature type="transmembrane region" description="Helical" evidence="7">
    <location>
        <begin position="95"/>
        <end position="117"/>
    </location>
</feature>
<feature type="transmembrane region" description="Helical" evidence="7">
    <location>
        <begin position="274"/>
        <end position="292"/>
    </location>
</feature>
<dbReference type="PANTHER" id="PTHR42718">
    <property type="entry name" value="MAJOR FACILITATOR SUPERFAMILY MULTIDRUG TRANSPORTER MFSC"/>
    <property type="match status" value="1"/>
</dbReference>
<feature type="transmembrane region" description="Helical" evidence="7">
    <location>
        <begin position="238"/>
        <end position="262"/>
    </location>
</feature>
<keyword evidence="5 7" id="KW-1133">Transmembrane helix</keyword>
<evidence type="ECO:0000313" key="9">
    <source>
        <dbReference type="EMBL" id="GIE19199.1"/>
    </source>
</evidence>
<feature type="transmembrane region" description="Helical" evidence="7">
    <location>
        <begin position="334"/>
        <end position="363"/>
    </location>
</feature>
<feature type="domain" description="Major facilitator superfamily (MFS) profile" evidence="8">
    <location>
        <begin position="4"/>
        <end position="396"/>
    </location>
</feature>
<name>A0ABQ3ZL29_9ACTN</name>
<keyword evidence="2" id="KW-0813">Transport</keyword>
<dbReference type="CDD" id="cd17321">
    <property type="entry name" value="MFS_MMR_MDR_like"/>
    <property type="match status" value="1"/>
</dbReference>
<dbReference type="Proteomes" id="UP000603200">
    <property type="component" value="Unassembled WGS sequence"/>
</dbReference>
<dbReference type="InterPro" id="IPR011701">
    <property type="entry name" value="MFS"/>
</dbReference>
<feature type="transmembrane region" description="Helical" evidence="7">
    <location>
        <begin position="208"/>
        <end position="232"/>
    </location>
</feature>
<keyword evidence="3" id="KW-1003">Cell membrane</keyword>
<gene>
    <name evidence="9" type="ORF">Ahu01nite_023010</name>
</gene>
<dbReference type="RefSeq" id="WP_203836429.1">
    <property type="nucleotide sequence ID" value="NZ_BAAATV010000005.1"/>
</dbReference>
<accession>A0ABQ3ZL29</accession>
<evidence type="ECO:0000256" key="6">
    <source>
        <dbReference type="ARBA" id="ARBA00023136"/>
    </source>
</evidence>
<keyword evidence="4 7" id="KW-0812">Transmembrane</keyword>
<dbReference type="InterPro" id="IPR020846">
    <property type="entry name" value="MFS_dom"/>
</dbReference>
<feature type="transmembrane region" description="Helical" evidence="7">
    <location>
        <begin position="369"/>
        <end position="389"/>
    </location>
</feature>
<evidence type="ECO:0000313" key="10">
    <source>
        <dbReference type="Proteomes" id="UP000603200"/>
    </source>
</evidence>
<dbReference type="PROSITE" id="PS50850">
    <property type="entry name" value="MFS"/>
    <property type="match status" value="1"/>
</dbReference>
<dbReference type="Gene3D" id="1.20.1250.20">
    <property type="entry name" value="MFS general substrate transporter like domains"/>
    <property type="match status" value="1"/>
</dbReference>
<sequence length="406" mass="41457">MNALALVLLAAGFTLAVDFSILTVALPVIGTDLGFSLSGLQWIATAFALSAAGFTLPFGRAADLFGRRRMFLAGIALLGVSSLVGGLATTPAVLLAARVAQGLATAAITPASLSLLTTSFPQGPRRDRVLGLNGALMAAGFTTGAILGGVLTGVLSWRWAFFVNVVVAVAVLAVGPFVLPSDVRAARRPALDLPGAVLVRVLRRRTVAVGNLAGFLAFATETSLVFLLTLYLQEVLGYPPLTAGLAFAVLGLGTILGGVLGPKVIARLGNAPRAILLGLLVQAFATISLVLLGQSRAWLPYLLVATFVGGVANLVAIVGFTVTATSGLPDGEQGLAAGLATLSQQLGITLGIPAMSAIVTVVLPDVLTAIRTATAVNAALCLLPLLLVARLSNQTRQAEQHSENYG</sequence>
<dbReference type="EMBL" id="BOMN01000027">
    <property type="protein sequence ID" value="GIE19199.1"/>
    <property type="molecule type" value="Genomic_DNA"/>
</dbReference>
<keyword evidence="10" id="KW-1185">Reference proteome</keyword>
<feature type="transmembrane region" description="Helical" evidence="7">
    <location>
        <begin position="157"/>
        <end position="179"/>
    </location>
</feature>
<dbReference type="SUPFAM" id="SSF103473">
    <property type="entry name" value="MFS general substrate transporter"/>
    <property type="match status" value="1"/>
</dbReference>
<feature type="transmembrane region" description="Helical" evidence="7">
    <location>
        <begin position="70"/>
        <end position="89"/>
    </location>
</feature>
<evidence type="ECO:0000256" key="4">
    <source>
        <dbReference type="ARBA" id="ARBA00022692"/>
    </source>
</evidence>
<dbReference type="InterPro" id="IPR036259">
    <property type="entry name" value="MFS_trans_sf"/>
</dbReference>
<comment type="subcellular location">
    <subcellularLocation>
        <location evidence="1">Cell membrane</location>
        <topology evidence="1">Multi-pass membrane protein</topology>
    </subcellularLocation>
</comment>
<dbReference type="Pfam" id="PF07690">
    <property type="entry name" value="MFS_1"/>
    <property type="match status" value="1"/>
</dbReference>
<evidence type="ECO:0000256" key="7">
    <source>
        <dbReference type="SAM" id="Phobius"/>
    </source>
</evidence>
<dbReference type="PRINTS" id="PR01036">
    <property type="entry name" value="TCRTETB"/>
</dbReference>
<evidence type="ECO:0000259" key="8">
    <source>
        <dbReference type="PROSITE" id="PS50850"/>
    </source>
</evidence>
<protein>
    <submittedName>
        <fullName evidence="9">MFS transporter</fullName>
    </submittedName>
</protein>
<proteinExistence type="predicted"/>
<organism evidence="9 10">
    <name type="scientific">Winogradskya humida</name>
    <dbReference type="NCBI Taxonomy" id="113566"/>
    <lineage>
        <taxon>Bacteria</taxon>
        <taxon>Bacillati</taxon>
        <taxon>Actinomycetota</taxon>
        <taxon>Actinomycetes</taxon>
        <taxon>Micromonosporales</taxon>
        <taxon>Micromonosporaceae</taxon>
        <taxon>Winogradskya</taxon>
    </lineage>
</organism>
<feature type="transmembrane region" description="Helical" evidence="7">
    <location>
        <begin position="129"/>
        <end position="151"/>
    </location>
</feature>